<dbReference type="AlphaFoldDB" id="A0A8T0T6D7"/>
<gene>
    <name evidence="2" type="ORF">PVAP13_4NG207900</name>
</gene>
<accession>A0A8T0T6D7</accession>
<evidence type="ECO:0000256" key="1">
    <source>
        <dbReference type="SAM" id="MobiDB-lite"/>
    </source>
</evidence>
<sequence length="96" mass="10476">PKLLYIYVIEHAAGERCYLSTPSPASPTRGRGAHCRTARMSSNICPCRIRLLIFVLSLLALLCRSSFVAARPPCTPGRDPNNPCPPRCSPQSPSCH</sequence>
<keyword evidence="3" id="KW-1185">Reference proteome</keyword>
<dbReference type="EMBL" id="CM029044">
    <property type="protein sequence ID" value="KAG2606901.1"/>
    <property type="molecule type" value="Genomic_DNA"/>
</dbReference>
<protein>
    <submittedName>
        <fullName evidence="2">Uncharacterized protein</fullName>
    </submittedName>
</protein>
<evidence type="ECO:0000313" key="3">
    <source>
        <dbReference type="Proteomes" id="UP000823388"/>
    </source>
</evidence>
<organism evidence="2 3">
    <name type="scientific">Panicum virgatum</name>
    <name type="common">Blackwell switchgrass</name>
    <dbReference type="NCBI Taxonomy" id="38727"/>
    <lineage>
        <taxon>Eukaryota</taxon>
        <taxon>Viridiplantae</taxon>
        <taxon>Streptophyta</taxon>
        <taxon>Embryophyta</taxon>
        <taxon>Tracheophyta</taxon>
        <taxon>Spermatophyta</taxon>
        <taxon>Magnoliopsida</taxon>
        <taxon>Liliopsida</taxon>
        <taxon>Poales</taxon>
        <taxon>Poaceae</taxon>
        <taxon>PACMAD clade</taxon>
        <taxon>Panicoideae</taxon>
        <taxon>Panicodae</taxon>
        <taxon>Paniceae</taxon>
        <taxon>Panicinae</taxon>
        <taxon>Panicum</taxon>
        <taxon>Panicum sect. Hiantes</taxon>
    </lineage>
</organism>
<dbReference type="Proteomes" id="UP000823388">
    <property type="component" value="Chromosome 4N"/>
</dbReference>
<feature type="region of interest" description="Disordered" evidence="1">
    <location>
        <begin position="73"/>
        <end position="96"/>
    </location>
</feature>
<comment type="caution">
    <text evidence="2">The sequence shown here is derived from an EMBL/GenBank/DDBJ whole genome shotgun (WGS) entry which is preliminary data.</text>
</comment>
<proteinExistence type="predicted"/>
<feature type="non-terminal residue" evidence="2">
    <location>
        <position position="1"/>
    </location>
</feature>
<evidence type="ECO:0000313" key="2">
    <source>
        <dbReference type="EMBL" id="KAG2606901.1"/>
    </source>
</evidence>
<name>A0A8T0T6D7_PANVG</name>
<reference evidence="2 3" key="1">
    <citation type="submission" date="2020-05" db="EMBL/GenBank/DDBJ databases">
        <title>WGS assembly of Panicum virgatum.</title>
        <authorList>
            <person name="Lovell J.T."/>
            <person name="Jenkins J."/>
            <person name="Shu S."/>
            <person name="Juenger T.E."/>
            <person name="Schmutz J."/>
        </authorList>
    </citation>
    <scope>NUCLEOTIDE SEQUENCE [LARGE SCALE GENOMIC DNA]</scope>
    <source>
        <strain evidence="3">cv. AP13</strain>
    </source>
</reference>